<dbReference type="CDD" id="cd06173">
    <property type="entry name" value="MFS_MefA_like"/>
    <property type="match status" value="1"/>
</dbReference>
<evidence type="ECO:0000256" key="2">
    <source>
        <dbReference type="ARBA" id="ARBA00022475"/>
    </source>
</evidence>
<dbReference type="Pfam" id="PF07690">
    <property type="entry name" value="MFS_1"/>
    <property type="match status" value="1"/>
</dbReference>
<feature type="transmembrane region" description="Helical" evidence="6">
    <location>
        <begin position="21"/>
        <end position="38"/>
    </location>
</feature>
<evidence type="ECO:0000256" key="6">
    <source>
        <dbReference type="SAM" id="Phobius"/>
    </source>
</evidence>
<dbReference type="GO" id="GO:0005886">
    <property type="term" value="C:plasma membrane"/>
    <property type="evidence" value="ECO:0007669"/>
    <property type="project" value="UniProtKB-SubCell"/>
</dbReference>
<evidence type="ECO:0000256" key="3">
    <source>
        <dbReference type="ARBA" id="ARBA00022692"/>
    </source>
</evidence>
<dbReference type="RefSeq" id="WP_165400240.1">
    <property type="nucleotide sequence ID" value="NZ_SGXD01000002.1"/>
</dbReference>
<keyword evidence="3 6" id="KW-0812">Transmembrane</keyword>
<feature type="transmembrane region" description="Helical" evidence="6">
    <location>
        <begin position="308"/>
        <end position="328"/>
    </location>
</feature>
<name>A0A4Q7NTA6_9ACTN</name>
<evidence type="ECO:0000256" key="5">
    <source>
        <dbReference type="ARBA" id="ARBA00023136"/>
    </source>
</evidence>
<dbReference type="AlphaFoldDB" id="A0A4Q7NTA6"/>
<dbReference type="PANTHER" id="PTHR23513:SF11">
    <property type="entry name" value="STAPHYLOFERRIN A TRANSPORTER"/>
    <property type="match status" value="1"/>
</dbReference>
<accession>A0A4Q7NTA6</accession>
<organism evidence="7 8">
    <name type="scientific">Motilibacter rhizosphaerae</name>
    <dbReference type="NCBI Taxonomy" id="598652"/>
    <lineage>
        <taxon>Bacteria</taxon>
        <taxon>Bacillati</taxon>
        <taxon>Actinomycetota</taxon>
        <taxon>Actinomycetes</taxon>
        <taxon>Motilibacterales</taxon>
        <taxon>Motilibacteraceae</taxon>
        <taxon>Motilibacter</taxon>
    </lineage>
</organism>
<dbReference type="GO" id="GO:0022857">
    <property type="term" value="F:transmembrane transporter activity"/>
    <property type="evidence" value="ECO:0007669"/>
    <property type="project" value="InterPro"/>
</dbReference>
<keyword evidence="5 6" id="KW-0472">Membrane</keyword>
<proteinExistence type="predicted"/>
<feature type="transmembrane region" description="Helical" evidence="6">
    <location>
        <begin position="373"/>
        <end position="391"/>
    </location>
</feature>
<gene>
    <name evidence="7" type="ORF">EV189_2132</name>
</gene>
<feature type="transmembrane region" description="Helical" evidence="6">
    <location>
        <begin position="253"/>
        <end position="275"/>
    </location>
</feature>
<evidence type="ECO:0000256" key="4">
    <source>
        <dbReference type="ARBA" id="ARBA00022989"/>
    </source>
</evidence>
<dbReference type="InterPro" id="IPR036259">
    <property type="entry name" value="MFS_trans_sf"/>
</dbReference>
<dbReference type="PANTHER" id="PTHR23513">
    <property type="entry name" value="INTEGRAL MEMBRANE EFFLUX PROTEIN-RELATED"/>
    <property type="match status" value="1"/>
</dbReference>
<keyword evidence="8" id="KW-1185">Reference proteome</keyword>
<evidence type="ECO:0000313" key="7">
    <source>
        <dbReference type="EMBL" id="RZS90347.1"/>
    </source>
</evidence>
<dbReference type="SUPFAM" id="SSF103473">
    <property type="entry name" value="MFS general substrate transporter"/>
    <property type="match status" value="1"/>
</dbReference>
<comment type="caution">
    <text evidence="7">The sequence shown here is derived from an EMBL/GenBank/DDBJ whole genome shotgun (WGS) entry which is preliminary data.</text>
</comment>
<feature type="transmembrane region" description="Helical" evidence="6">
    <location>
        <begin position="144"/>
        <end position="165"/>
    </location>
</feature>
<evidence type="ECO:0000313" key="8">
    <source>
        <dbReference type="Proteomes" id="UP000293638"/>
    </source>
</evidence>
<sequence length="415" mass="40760">MNLRELLAARGYRGLLAARTVSLLGNAAAPVALSFAVLSRPAGSAGQLGAVLTAYAVAQVALLLVGGVLADRLPRTAVMAGADAVAALAQAGAAAVVLLAHAAVVPLAALAALSGAAAAVFGPAAVGVVPTLVPGPLLHSANALLGVARNVASVGGAALGGVLVVAVGPGWALAADAATFAVSGALLLGVPRSARPASAGSTPLQELREGWREFTSRRWVWVIVAQFSVLLACAEGGTRVLGPVVAKADLGGAGAWATALTAESAGLVCGSVVALRLRPRRPMLVATLATFSEVLPLVALALRAPVAVLAAALFLVGVCMDVFTVLWVTALHHHVPEEALSRVSAYDGLGSYLFTPLGLAAAGPLAGALGTTTALWCAAGGAALVCVLALLDPGVRGLTDEAGVTAAATGEGPPP</sequence>
<keyword evidence="2" id="KW-1003">Cell membrane</keyword>
<feature type="transmembrane region" description="Helical" evidence="6">
    <location>
        <begin position="349"/>
        <end position="367"/>
    </location>
</feature>
<protein>
    <submittedName>
        <fullName evidence="7">Putative MFS family arabinose efflux permease</fullName>
    </submittedName>
</protein>
<comment type="subcellular location">
    <subcellularLocation>
        <location evidence="1">Cell membrane</location>
        <topology evidence="1">Multi-pass membrane protein</topology>
    </subcellularLocation>
</comment>
<feature type="transmembrane region" description="Helical" evidence="6">
    <location>
        <begin position="82"/>
        <end position="104"/>
    </location>
</feature>
<feature type="transmembrane region" description="Helical" evidence="6">
    <location>
        <begin position="50"/>
        <end position="70"/>
    </location>
</feature>
<dbReference type="EMBL" id="SGXD01000002">
    <property type="protein sequence ID" value="RZS90347.1"/>
    <property type="molecule type" value="Genomic_DNA"/>
</dbReference>
<evidence type="ECO:0000256" key="1">
    <source>
        <dbReference type="ARBA" id="ARBA00004651"/>
    </source>
</evidence>
<reference evidence="7 8" key="1">
    <citation type="submission" date="2019-02" db="EMBL/GenBank/DDBJ databases">
        <title>Genomic Encyclopedia of Type Strains, Phase IV (KMG-IV): sequencing the most valuable type-strain genomes for metagenomic binning, comparative biology and taxonomic classification.</title>
        <authorList>
            <person name="Goeker M."/>
        </authorList>
    </citation>
    <scope>NUCLEOTIDE SEQUENCE [LARGE SCALE GENOMIC DNA]</scope>
    <source>
        <strain evidence="7 8">DSM 45622</strain>
    </source>
</reference>
<keyword evidence="4 6" id="KW-1133">Transmembrane helix</keyword>
<dbReference type="InterPro" id="IPR011701">
    <property type="entry name" value="MFS"/>
</dbReference>
<dbReference type="Gene3D" id="1.20.1250.20">
    <property type="entry name" value="MFS general substrate transporter like domains"/>
    <property type="match status" value="1"/>
</dbReference>
<feature type="transmembrane region" description="Helical" evidence="6">
    <location>
        <begin position="110"/>
        <end position="132"/>
    </location>
</feature>
<dbReference type="Proteomes" id="UP000293638">
    <property type="component" value="Unassembled WGS sequence"/>
</dbReference>
<feature type="transmembrane region" description="Helical" evidence="6">
    <location>
        <begin position="282"/>
        <end position="302"/>
    </location>
</feature>